<dbReference type="AlphaFoldDB" id="A0AAD1UH46"/>
<keyword evidence="3" id="KW-1185">Reference proteome</keyword>
<accession>A0AAD1UH46</accession>
<organism evidence="2 3">
    <name type="scientific">Euplotes crassus</name>
    <dbReference type="NCBI Taxonomy" id="5936"/>
    <lineage>
        <taxon>Eukaryota</taxon>
        <taxon>Sar</taxon>
        <taxon>Alveolata</taxon>
        <taxon>Ciliophora</taxon>
        <taxon>Intramacronucleata</taxon>
        <taxon>Spirotrichea</taxon>
        <taxon>Hypotrichia</taxon>
        <taxon>Euplotida</taxon>
        <taxon>Euplotidae</taxon>
        <taxon>Moneuplotes</taxon>
    </lineage>
</organism>
<protein>
    <submittedName>
        <fullName evidence="2">Uncharacterized protein</fullName>
    </submittedName>
</protein>
<sequence>MKNCARFIRKPSADHVAVMKRNSQERLSARPGDKSKPVREYSHRTEARIQKGSRMNSAISRSTRQRNFGIISHKDIKNSERAFSTVSVQGSIDSKAEIAPVYKNFKNYKNLRGQNEKWSLKDVPIKFLGKPSNFNFLYNSNAMTNYYNSQIKSIDLSPEKVYTWDNSEKKDKIGDLKQVLLNSNRKYGTIVPVPQKKRMNKSFDNNLLYDYPASESSFMTLNPNSPCQKVNHSRKMSKNSLVTDYNSSGAKKAHKIHSARKEQTLMNIKKSYRVTSISNIGQPLGKPNRYNPKEIRMKRYKAKNLKNESKNFLIKVEKAPKPQGDLNKLFYRKESNYTNLDYNPITGAKPLRPATVGGSKQNKTNPAAWNGRRDIFGAIFKETRKLAPHYIQKKRKMIQNNPKAFFKTKGEFTKKLNHEIVRNFSIIPHTSPSKKK</sequence>
<dbReference type="EMBL" id="CAMPGE010008966">
    <property type="protein sequence ID" value="CAI2367846.1"/>
    <property type="molecule type" value="Genomic_DNA"/>
</dbReference>
<evidence type="ECO:0000256" key="1">
    <source>
        <dbReference type="SAM" id="MobiDB-lite"/>
    </source>
</evidence>
<proteinExistence type="predicted"/>
<comment type="caution">
    <text evidence="2">The sequence shown here is derived from an EMBL/GenBank/DDBJ whole genome shotgun (WGS) entry which is preliminary data.</text>
</comment>
<evidence type="ECO:0000313" key="3">
    <source>
        <dbReference type="Proteomes" id="UP001295684"/>
    </source>
</evidence>
<dbReference type="Proteomes" id="UP001295684">
    <property type="component" value="Unassembled WGS sequence"/>
</dbReference>
<evidence type="ECO:0000313" key="2">
    <source>
        <dbReference type="EMBL" id="CAI2367846.1"/>
    </source>
</evidence>
<reference evidence="2" key="1">
    <citation type="submission" date="2023-07" db="EMBL/GenBank/DDBJ databases">
        <authorList>
            <consortium name="AG Swart"/>
            <person name="Singh M."/>
            <person name="Singh A."/>
            <person name="Seah K."/>
            <person name="Emmerich C."/>
        </authorList>
    </citation>
    <scope>NUCLEOTIDE SEQUENCE</scope>
    <source>
        <strain evidence="2">DP1</strain>
    </source>
</reference>
<gene>
    <name evidence="2" type="ORF">ECRASSUSDP1_LOCUS9134</name>
</gene>
<name>A0AAD1UH46_EUPCR</name>
<feature type="region of interest" description="Disordered" evidence="1">
    <location>
        <begin position="22"/>
        <end position="45"/>
    </location>
</feature>